<evidence type="ECO:0000256" key="1">
    <source>
        <dbReference type="SAM" id="Phobius"/>
    </source>
</evidence>
<organism evidence="2">
    <name type="scientific">Oryza brachyantha</name>
    <name type="common">malo sina</name>
    <dbReference type="NCBI Taxonomy" id="4533"/>
    <lineage>
        <taxon>Eukaryota</taxon>
        <taxon>Viridiplantae</taxon>
        <taxon>Streptophyta</taxon>
        <taxon>Embryophyta</taxon>
        <taxon>Tracheophyta</taxon>
        <taxon>Spermatophyta</taxon>
        <taxon>Magnoliopsida</taxon>
        <taxon>Liliopsida</taxon>
        <taxon>Poales</taxon>
        <taxon>Poaceae</taxon>
        <taxon>BOP clade</taxon>
        <taxon>Oryzoideae</taxon>
        <taxon>Oryzeae</taxon>
        <taxon>Oryzinae</taxon>
        <taxon>Oryza</taxon>
    </lineage>
</organism>
<protein>
    <submittedName>
        <fullName evidence="2">Uncharacterized protein</fullName>
    </submittedName>
</protein>
<dbReference type="EnsemblPlants" id="OB03G23120.1">
    <property type="protein sequence ID" value="OB03G23120.1"/>
    <property type="gene ID" value="OB03G23120"/>
</dbReference>
<keyword evidence="1" id="KW-1133">Transmembrane helix</keyword>
<dbReference type="AlphaFoldDB" id="J3LMN6"/>
<accession>J3LMN6</accession>
<proteinExistence type="predicted"/>
<keyword evidence="1" id="KW-0812">Transmembrane</keyword>
<reference evidence="2" key="2">
    <citation type="submission" date="2013-04" db="UniProtKB">
        <authorList>
            <consortium name="EnsemblPlants"/>
        </authorList>
    </citation>
    <scope>IDENTIFICATION</scope>
</reference>
<feature type="transmembrane region" description="Helical" evidence="1">
    <location>
        <begin position="135"/>
        <end position="160"/>
    </location>
</feature>
<dbReference type="HOGENOM" id="CLU_1527509_0_0_1"/>
<sequence>MAVGSRPTSERSGSAALALGLGLGLGLQLERGLGAPGCRTRRRRRRRWEGGGGCGEVEVMANAMAAWWDWRDGGEPFEWRRRRVSFWLSDIFRSDRNPTVREGARNLIVLCHHGFSFFRYFEFGLRHSTIVEGGYVGLLFSFISYYLKIIFFFISCMIVLREVLVDGNYDSVKVYL</sequence>
<evidence type="ECO:0000313" key="3">
    <source>
        <dbReference type="Proteomes" id="UP000006038"/>
    </source>
</evidence>
<dbReference type="Proteomes" id="UP000006038">
    <property type="component" value="Chromosome 3"/>
</dbReference>
<name>J3LMN6_ORYBR</name>
<keyword evidence="3" id="KW-1185">Reference proteome</keyword>
<reference evidence="2" key="1">
    <citation type="journal article" date="2013" name="Nat. Commun.">
        <title>Whole-genome sequencing of Oryza brachyantha reveals mechanisms underlying Oryza genome evolution.</title>
        <authorList>
            <person name="Chen J."/>
            <person name="Huang Q."/>
            <person name="Gao D."/>
            <person name="Wang J."/>
            <person name="Lang Y."/>
            <person name="Liu T."/>
            <person name="Li B."/>
            <person name="Bai Z."/>
            <person name="Luis Goicoechea J."/>
            <person name="Liang C."/>
            <person name="Chen C."/>
            <person name="Zhang W."/>
            <person name="Sun S."/>
            <person name="Liao Y."/>
            <person name="Zhang X."/>
            <person name="Yang L."/>
            <person name="Song C."/>
            <person name="Wang M."/>
            <person name="Shi J."/>
            <person name="Liu G."/>
            <person name="Liu J."/>
            <person name="Zhou H."/>
            <person name="Zhou W."/>
            <person name="Yu Q."/>
            <person name="An N."/>
            <person name="Chen Y."/>
            <person name="Cai Q."/>
            <person name="Wang B."/>
            <person name="Liu B."/>
            <person name="Min J."/>
            <person name="Huang Y."/>
            <person name="Wu H."/>
            <person name="Li Z."/>
            <person name="Zhang Y."/>
            <person name="Yin Y."/>
            <person name="Song W."/>
            <person name="Jiang J."/>
            <person name="Jackson S.A."/>
            <person name="Wing R.A."/>
            <person name="Wang J."/>
            <person name="Chen M."/>
        </authorList>
    </citation>
    <scope>NUCLEOTIDE SEQUENCE [LARGE SCALE GENOMIC DNA]</scope>
    <source>
        <strain evidence="2">cv. IRGC 101232</strain>
    </source>
</reference>
<evidence type="ECO:0000313" key="2">
    <source>
        <dbReference type="EnsemblPlants" id="OB03G23120.1"/>
    </source>
</evidence>
<keyword evidence="1" id="KW-0472">Membrane</keyword>
<dbReference type="Gramene" id="OB03G23120.1">
    <property type="protein sequence ID" value="OB03G23120.1"/>
    <property type="gene ID" value="OB03G23120"/>
</dbReference>